<evidence type="ECO:0000256" key="2">
    <source>
        <dbReference type="ARBA" id="ARBA00022741"/>
    </source>
</evidence>
<dbReference type="GO" id="GO:0005524">
    <property type="term" value="F:ATP binding"/>
    <property type="evidence" value="ECO:0007669"/>
    <property type="project" value="UniProtKB-KW"/>
</dbReference>
<dbReference type="InterPro" id="IPR008995">
    <property type="entry name" value="Mo/tungstate-bd_C_term_dom"/>
</dbReference>
<dbReference type="InterPro" id="IPR003439">
    <property type="entry name" value="ABC_transporter-like_ATP-bd"/>
</dbReference>
<dbReference type="Gene3D" id="2.40.50.140">
    <property type="entry name" value="Nucleic acid-binding proteins"/>
    <property type="match status" value="1"/>
</dbReference>
<proteinExistence type="predicted"/>
<protein>
    <recommendedName>
        <fullName evidence="4">ABC transporter domain-containing protein</fullName>
    </recommendedName>
</protein>
<dbReference type="FunFam" id="3.40.50.300:FF:000042">
    <property type="entry name" value="Maltose/maltodextrin ABC transporter, ATP-binding protein"/>
    <property type="match status" value="1"/>
</dbReference>
<dbReference type="AlphaFoldDB" id="A0A2M8PFE7"/>
<dbReference type="Gene3D" id="2.40.50.100">
    <property type="match status" value="1"/>
</dbReference>
<evidence type="ECO:0000313" key="5">
    <source>
        <dbReference type="EMBL" id="PJF36279.1"/>
    </source>
</evidence>
<dbReference type="InterPro" id="IPR027417">
    <property type="entry name" value="P-loop_NTPase"/>
</dbReference>
<dbReference type="Pfam" id="PF17912">
    <property type="entry name" value="OB_MalK"/>
    <property type="match status" value="1"/>
</dbReference>
<keyword evidence="3" id="KW-0067">ATP-binding</keyword>
<organism evidence="5 6">
    <name type="scientific">Candidatus Thermofonsia Clade 1 bacterium</name>
    <dbReference type="NCBI Taxonomy" id="2364210"/>
    <lineage>
        <taxon>Bacteria</taxon>
        <taxon>Bacillati</taxon>
        <taxon>Chloroflexota</taxon>
        <taxon>Candidatus Thermofontia</taxon>
        <taxon>Candidatus Thermofonsia Clade 1</taxon>
    </lineage>
</organism>
<dbReference type="SUPFAM" id="SSF50331">
    <property type="entry name" value="MOP-like"/>
    <property type="match status" value="1"/>
</dbReference>
<dbReference type="EMBL" id="PGTM01000066">
    <property type="protein sequence ID" value="PJF36279.1"/>
    <property type="molecule type" value="Genomic_DNA"/>
</dbReference>
<gene>
    <name evidence="5" type="ORF">CUN49_06295</name>
</gene>
<sequence length="375" mass="41820">MTTIRLYDVRVSLEQAALAQNTFSALPLSPSGTPRRFALDGVNLEIRHGETMGILGPSGCGKSTLLRAIAGLVPLSEGLITYDDQDMKDVPPGERGIGIVFQNYALYPNMTSYENVGFFLRLRKRDAEIPERVREVSRVMGIGFRALLDKHPGQLSGGERQRVAVARCIARDPKVFLFDEPLSNLDAKLRVQTRNELKRLINRYRVTGVYVTHDQHEALALCDRIAIMHEGRIEQVGTANTLYERPFSTLVATFFGYPPMNLFEGVVVENVWQAHTADLHVPLKRDLALGEGRRITLGVRAEHMRLVSEGGWRGEVVLLEPMPVQRAVMAYLESPSGRFAAQVPLEAGVRLGARLGFVPDPDRIHLFDTRSGNRL</sequence>
<dbReference type="Pfam" id="PF00005">
    <property type="entry name" value="ABC_tran"/>
    <property type="match status" value="1"/>
</dbReference>
<feature type="domain" description="ABC transporter" evidence="4">
    <location>
        <begin position="4"/>
        <end position="255"/>
    </location>
</feature>
<evidence type="ECO:0000259" key="4">
    <source>
        <dbReference type="PROSITE" id="PS50893"/>
    </source>
</evidence>
<dbReference type="SMART" id="SM00382">
    <property type="entry name" value="AAA"/>
    <property type="match status" value="1"/>
</dbReference>
<dbReference type="GO" id="GO:0016887">
    <property type="term" value="F:ATP hydrolysis activity"/>
    <property type="evidence" value="ECO:0007669"/>
    <property type="project" value="InterPro"/>
</dbReference>
<accession>A0A2M8PFE7</accession>
<evidence type="ECO:0000256" key="1">
    <source>
        <dbReference type="ARBA" id="ARBA00022448"/>
    </source>
</evidence>
<dbReference type="InterPro" id="IPR017871">
    <property type="entry name" value="ABC_transporter-like_CS"/>
</dbReference>
<dbReference type="InterPro" id="IPR047641">
    <property type="entry name" value="ABC_transpr_MalK/UgpC-like"/>
</dbReference>
<dbReference type="GO" id="GO:0055052">
    <property type="term" value="C:ATP-binding cassette (ABC) transporter complex, substrate-binding subunit-containing"/>
    <property type="evidence" value="ECO:0007669"/>
    <property type="project" value="TreeGrafter"/>
</dbReference>
<evidence type="ECO:0000313" key="6">
    <source>
        <dbReference type="Proteomes" id="UP000229681"/>
    </source>
</evidence>
<dbReference type="InterPro" id="IPR040582">
    <property type="entry name" value="OB_MalK-like"/>
</dbReference>
<dbReference type="PROSITE" id="PS00211">
    <property type="entry name" value="ABC_TRANSPORTER_1"/>
    <property type="match status" value="1"/>
</dbReference>
<dbReference type="SUPFAM" id="SSF52540">
    <property type="entry name" value="P-loop containing nucleoside triphosphate hydrolases"/>
    <property type="match status" value="1"/>
</dbReference>
<comment type="caution">
    <text evidence="5">The sequence shown here is derived from an EMBL/GenBank/DDBJ whole genome shotgun (WGS) entry which is preliminary data.</text>
</comment>
<dbReference type="Proteomes" id="UP000229681">
    <property type="component" value="Unassembled WGS sequence"/>
</dbReference>
<dbReference type="InterPro" id="IPR012340">
    <property type="entry name" value="NA-bd_OB-fold"/>
</dbReference>
<dbReference type="InterPro" id="IPR003593">
    <property type="entry name" value="AAA+_ATPase"/>
</dbReference>
<dbReference type="PROSITE" id="PS50893">
    <property type="entry name" value="ABC_TRANSPORTER_2"/>
    <property type="match status" value="1"/>
</dbReference>
<dbReference type="GO" id="GO:0140359">
    <property type="term" value="F:ABC-type transporter activity"/>
    <property type="evidence" value="ECO:0007669"/>
    <property type="project" value="UniProtKB-ARBA"/>
</dbReference>
<evidence type="ECO:0000256" key="3">
    <source>
        <dbReference type="ARBA" id="ARBA00022840"/>
    </source>
</evidence>
<dbReference type="PANTHER" id="PTHR43875">
    <property type="entry name" value="MALTODEXTRIN IMPORT ATP-BINDING PROTEIN MSMX"/>
    <property type="match status" value="1"/>
</dbReference>
<name>A0A2M8PFE7_9CHLR</name>
<dbReference type="PANTHER" id="PTHR43875:SF1">
    <property type="entry name" value="OSMOPROTECTIVE COMPOUNDS UPTAKE ATP-BINDING PROTEIN GGTA"/>
    <property type="match status" value="1"/>
</dbReference>
<keyword evidence="1" id="KW-0813">Transport</keyword>
<reference evidence="5 6" key="1">
    <citation type="submission" date="2017-11" db="EMBL/GenBank/DDBJ databases">
        <title>Evolution of Phototrophy in the Chloroflexi Phylum Driven by Horizontal Gene Transfer.</title>
        <authorList>
            <person name="Ward L.M."/>
            <person name="Hemp J."/>
            <person name="Shih P.M."/>
            <person name="Mcglynn S.E."/>
            <person name="Fischer W."/>
        </authorList>
    </citation>
    <scope>NUCLEOTIDE SEQUENCE [LARGE SCALE GENOMIC DNA]</scope>
    <source>
        <strain evidence="5">JP3_13</strain>
    </source>
</reference>
<dbReference type="Gene3D" id="3.40.50.300">
    <property type="entry name" value="P-loop containing nucleotide triphosphate hydrolases"/>
    <property type="match status" value="1"/>
</dbReference>
<keyword evidence="2" id="KW-0547">Nucleotide-binding</keyword>